<dbReference type="EMBL" id="JASPKY010000374">
    <property type="protein sequence ID" value="KAK9703228.1"/>
    <property type="molecule type" value="Genomic_DNA"/>
</dbReference>
<dbReference type="GO" id="GO:0042791">
    <property type="term" value="P:5S class rRNA transcription by RNA polymerase III"/>
    <property type="evidence" value="ECO:0007669"/>
    <property type="project" value="TreeGrafter"/>
</dbReference>
<dbReference type="GO" id="GO:0006384">
    <property type="term" value="P:transcription initiation at RNA polymerase III promoter"/>
    <property type="evidence" value="ECO:0007669"/>
    <property type="project" value="InterPro"/>
</dbReference>
<evidence type="ECO:0000313" key="2">
    <source>
        <dbReference type="Proteomes" id="UP001458880"/>
    </source>
</evidence>
<dbReference type="AlphaFoldDB" id="A0AAW1JHN3"/>
<organism evidence="1 2">
    <name type="scientific">Popillia japonica</name>
    <name type="common">Japanese beetle</name>
    <dbReference type="NCBI Taxonomy" id="7064"/>
    <lineage>
        <taxon>Eukaryota</taxon>
        <taxon>Metazoa</taxon>
        <taxon>Ecdysozoa</taxon>
        <taxon>Arthropoda</taxon>
        <taxon>Hexapoda</taxon>
        <taxon>Insecta</taxon>
        <taxon>Pterygota</taxon>
        <taxon>Neoptera</taxon>
        <taxon>Endopterygota</taxon>
        <taxon>Coleoptera</taxon>
        <taxon>Polyphaga</taxon>
        <taxon>Scarabaeiformia</taxon>
        <taxon>Scarabaeidae</taxon>
        <taxon>Rutelinae</taxon>
        <taxon>Popillia</taxon>
    </lineage>
</organism>
<dbReference type="InterPro" id="IPR044210">
    <property type="entry name" value="Tfc3-like"/>
</dbReference>
<proteinExistence type="predicted"/>
<comment type="caution">
    <text evidence="1">The sequence shown here is derived from an EMBL/GenBank/DDBJ whole genome shotgun (WGS) entry which is preliminary data.</text>
</comment>
<name>A0AAW1JHN3_POPJA</name>
<dbReference type="GO" id="GO:0000127">
    <property type="term" value="C:transcription factor TFIIIC complex"/>
    <property type="evidence" value="ECO:0007669"/>
    <property type="project" value="InterPro"/>
</dbReference>
<keyword evidence="2" id="KW-1185">Reference proteome</keyword>
<dbReference type="PANTHER" id="PTHR15180">
    <property type="entry name" value="GENERAL TRANSCRIPTION FACTOR 3C POLYPEPTIDE 1"/>
    <property type="match status" value="1"/>
</dbReference>
<dbReference type="PANTHER" id="PTHR15180:SF1">
    <property type="entry name" value="GENERAL TRANSCRIPTION FACTOR 3C POLYPEPTIDE 1"/>
    <property type="match status" value="1"/>
</dbReference>
<sequence length="283" mass="32746">MYPSSTFRIPDTLIGKDWVEEILKNGRVKGDEIQEMIKSECIIKNTLHDEEVANSLIDIGGDDEDIKLAFKIVNYVKHMGPYGVSTAELKKQFLFKTHNLELYEITNLLIKIGMFFRTGVRDIRLVHVSENETWTIGLDDERPISEINLNSLGIRLKLMPWVRINGTLNLKVLQNWMYVILAHCLSCPFATLTNLMKRFNIMKPVDIFSLLEYLQTLDCLRIYTYVDSKRTTLLSEFAVLEERPANILDDFETIFVETDKIAIIKMGALRYKGQTDIDIPFEE</sequence>
<gene>
    <name evidence="1" type="ORF">QE152_g29467</name>
</gene>
<dbReference type="Proteomes" id="UP001458880">
    <property type="component" value="Unassembled WGS sequence"/>
</dbReference>
<reference evidence="1 2" key="1">
    <citation type="journal article" date="2024" name="BMC Genomics">
        <title>De novo assembly and annotation of Popillia japonica's genome with initial clues to its potential as an invasive pest.</title>
        <authorList>
            <person name="Cucini C."/>
            <person name="Boschi S."/>
            <person name="Funari R."/>
            <person name="Cardaioli E."/>
            <person name="Iannotti N."/>
            <person name="Marturano G."/>
            <person name="Paoli F."/>
            <person name="Bruttini M."/>
            <person name="Carapelli A."/>
            <person name="Frati F."/>
            <person name="Nardi F."/>
        </authorList>
    </citation>
    <scope>NUCLEOTIDE SEQUENCE [LARGE SCALE GENOMIC DNA]</scope>
    <source>
        <strain evidence="1">DMR45628</strain>
    </source>
</reference>
<evidence type="ECO:0000313" key="1">
    <source>
        <dbReference type="EMBL" id="KAK9703228.1"/>
    </source>
</evidence>
<dbReference type="GO" id="GO:0003677">
    <property type="term" value="F:DNA binding"/>
    <property type="evidence" value="ECO:0007669"/>
    <property type="project" value="InterPro"/>
</dbReference>
<accession>A0AAW1JHN3</accession>
<protein>
    <submittedName>
        <fullName evidence="1">Uncharacterized protein</fullName>
    </submittedName>
</protein>